<evidence type="ECO:0000313" key="4">
    <source>
        <dbReference type="Proteomes" id="UP000295510"/>
    </source>
</evidence>
<dbReference type="Proteomes" id="UP000295510">
    <property type="component" value="Unassembled WGS sequence"/>
</dbReference>
<dbReference type="EMBL" id="SNYL01000004">
    <property type="protein sequence ID" value="TDQ44029.1"/>
    <property type="molecule type" value="Genomic_DNA"/>
</dbReference>
<keyword evidence="4" id="KW-1185">Reference proteome</keyword>
<name>A0A4R6UFL6_9BURK</name>
<evidence type="ECO:0000256" key="2">
    <source>
        <dbReference type="SAM" id="SignalP"/>
    </source>
</evidence>
<evidence type="ECO:0008006" key="5">
    <source>
        <dbReference type="Google" id="ProtNLM"/>
    </source>
</evidence>
<comment type="caution">
    <text evidence="3">The sequence shown here is derived from an EMBL/GenBank/DDBJ whole genome shotgun (WGS) entry which is preliminary data.</text>
</comment>
<gene>
    <name evidence="3" type="ORF">DFR43_104120</name>
</gene>
<sequence length="117" mass="12836">MDFFALRPSLRPLRAAPLLALCLLGLAGLSVTAMAQPAGTAPLEREPVRTLEQKTERIVHQDAGSRIEELRIGGQTRSIEVQTNSRVPGYQVQPIDPARSQDDRGSSGKSSWRVLQF</sequence>
<proteinExistence type="predicted"/>
<accession>A0A4R6UFL6</accession>
<evidence type="ECO:0000256" key="1">
    <source>
        <dbReference type="SAM" id="MobiDB-lite"/>
    </source>
</evidence>
<organism evidence="3 4">
    <name type="scientific">Tepidicella xavieri</name>
    <dbReference type="NCBI Taxonomy" id="360241"/>
    <lineage>
        <taxon>Bacteria</taxon>
        <taxon>Pseudomonadati</taxon>
        <taxon>Pseudomonadota</taxon>
        <taxon>Betaproteobacteria</taxon>
        <taxon>Burkholderiales</taxon>
        <taxon>Tepidicella</taxon>
    </lineage>
</organism>
<evidence type="ECO:0000313" key="3">
    <source>
        <dbReference type="EMBL" id="TDQ44029.1"/>
    </source>
</evidence>
<feature type="region of interest" description="Disordered" evidence="1">
    <location>
        <begin position="78"/>
        <end position="117"/>
    </location>
</feature>
<feature type="signal peptide" evidence="2">
    <location>
        <begin position="1"/>
        <end position="35"/>
    </location>
</feature>
<feature type="chain" id="PRO_5020410244" description="DUF2782 domain-containing protein" evidence="2">
    <location>
        <begin position="36"/>
        <end position="117"/>
    </location>
</feature>
<dbReference type="AlphaFoldDB" id="A0A4R6UFL6"/>
<keyword evidence="2" id="KW-0732">Signal</keyword>
<reference evidence="3 4" key="1">
    <citation type="submission" date="2019-03" db="EMBL/GenBank/DDBJ databases">
        <title>Genomic Encyclopedia of Type Strains, Phase IV (KMG-IV): sequencing the most valuable type-strain genomes for metagenomic binning, comparative biology and taxonomic classification.</title>
        <authorList>
            <person name="Goeker M."/>
        </authorList>
    </citation>
    <scope>NUCLEOTIDE SEQUENCE [LARGE SCALE GENOMIC DNA]</scope>
    <source>
        <strain evidence="3 4">DSM 19605</strain>
    </source>
</reference>
<protein>
    <recommendedName>
        <fullName evidence="5">DUF2782 domain-containing protein</fullName>
    </recommendedName>
</protein>